<gene>
    <name evidence="19" type="ORF">MM239_02305</name>
</gene>
<comment type="caution">
    <text evidence="19">The sequence shown here is derived from an EMBL/GenBank/DDBJ whole genome shotgun (WGS) entry which is preliminary data.</text>
</comment>
<name>A0ABS9UVM4_9BACT</name>
<evidence type="ECO:0000256" key="11">
    <source>
        <dbReference type="ARBA" id="ARBA00036904"/>
    </source>
</evidence>
<keyword evidence="5" id="KW-0479">Metal-binding</keyword>
<evidence type="ECO:0000256" key="10">
    <source>
        <dbReference type="ARBA" id="ARBA00035861"/>
    </source>
</evidence>
<dbReference type="RefSeq" id="WP_241346262.1">
    <property type="nucleotide sequence ID" value="NZ_JAKZGP010000003.1"/>
</dbReference>
<keyword evidence="9" id="KW-0234">DNA repair</keyword>
<evidence type="ECO:0000256" key="7">
    <source>
        <dbReference type="ARBA" id="ARBA00022801"/>
    </source>
</evidence>
<evidence type="ECO:0000256" key="1">
    <source>
        <dbReference type="ARBA" id="ARBA00001946"/>
    </source>
</evidence>
<keyword evidence="20" id="KW-1185">Reference proteome</keyword>
<dbReference type="InterPro" id="IPR047127">
    <property type="entry name" value="MutT-like"/>
</dbReference>
<feature type="domain" description="Nudix hydrolase" evidence="18">
    <location>
        <begin position="3"/>
        <end position="128"/>
    </location>
</feature>
<dbReference type="Gene3D" id="3.90.79.10">
    <property type="entry name" value="Nucleoside Triphosphate Pyrophosphohydrolase"/>
    <property type="match status" value="1"/>
</dbReference>
<evidence type="ECO:0000256" key="5">
    <source>
        <dbReference type="ARBA" id="ARBA00022723"/>
    </source>
</evidence>
<evidence type="ECO:0000256" key="2">
    <source>
        <dbReference type="ARBA" id="ARBA00005582"/>
    </source>
</evidence>
<evidence type="ECO:0000256" key="13">
    <source>
        <dbReference type="ARBA" id="ARBA00040794"/>
    </source>
</evidence>
<keyword evidence="6" id="KW-0227">DNA damage</keyword>
<evidence type="ECO:0000256" key="4">
    <source>
        <dbReference type="ARBA" id="ARBA00022705"/>
    </source>
</evidence>
<dbReference type="EMBL" id="JAKZGP010000003">
    <property type="protein sequence ID" value="MCH7408212.1"/>
    <property type="molecule type" value="Genomic_DNA"/>
</dbReference>
<evidence type="ECO:0000256" key="15">
    <source>
        <dbReference type="ARBA" id="ARBA00041979"/>
    </source>
</evidence>
<comment type="similarity">
    <text evidence="2 17">Belongs to the Nudix hydrolase family.</text>
</comment>
<keyword evidence="7 17" id="KW-0378">Hydrolase</keyword>
<dbReference type="PANTHER" id="PTHR47707:SF1">
    <property type="entry name" value="NUDIX HYDROLASE FAMILY PROTEIN"/>
    <property type="match status" value="1"/>
</dbReference>
<dbReference type="InterPro" id="IPR020476">
    <property type="entry name" value="Nudix_hydrolase"/>
</dbReference>
<evidence type="ECO:0000256" key="6">
    <source>
        <dbReference type="ARBA" id="ARBA00022763"/>
    </source>
</evidence>
<comment type="cofactor">
    <cofactor evidence="1">
        <name>Mg(2+)</name>
        <dbReference type="ChEBI" id="CHEBI:18420"/>
    </cofactor>
</comment>
<evidence type="ECO:0000313" key="19">
    <source>
        <dbReference type="EMBL" id="MCH7408212.1"/>
    </source>
</evidence>
<dbReference type="SUPFAM" id="SSF55811">
    <property type="entry name" value="Nudix"/>
    <property type="match status" value="1"/>
</dbReference>
<evidence type="ECO:0000256" key="9">
    <source>
        <dbReference type="ARBA" id="ARBA00023204"/>
    </source>
</evidence>
<protein>
    <recommendedName>
        <fullName evidence="13">8-oxo-dGTP diphosphatase</fullName>
        <ecNumber evidence="12">3.6.1.55</ecNumber>
    </recommendedName>
    <alternativeName>
        <fullName evidence="16">7,8-dihydro-8-oxoguanine-triphosphatase</fullName>
    </alternativeName>
    <alternativeName>
        <fullName evidence="15">Mutator protein MutT</fullName>
    </alternativeName>
    <alternativeName>
        <fullName evidence="14">dGTP pyrophosphohydrolase</fullName>
    </alternativeName>
</protein>
<reference evidence="19" key="1">
    <citation type="submission" date="2022-03" db="EMBL/GenBank/DDBJ databases">
        <title>De novo assembled genomes of Belliella spp. (Cyclobacteriaceae) strains.</title>
        <authorList>
            <person name="Szabo A."/>
            <person name="Korponai K."/>
            <person name="Felfoldi T."/>
        </authorList>
    </citation>
    <scope>NUCLEOTIDE SEQUENCE</scope>
    <source>
        <strain evidence="19">DSM 111904</strain>
    </source>
</reference>
<evidence type="ECO:0000256" key="12">
    <source>
        <dbReference type="ARBA" id="ARBA00038905"/>
    </source>
</evidence>
<dbReference type="PROSITE" id="PS00893">
    <property type="entry name" value="NUDIX_BOX"/>
    <property type="match status" value="1"/>
</dbReference>
<dbReference type="PROSITE" id="PS51462">
    <property type="entry name" value="NUDIX"/>
    <property type="match status" value="1"/>
</dbReference>
<keyword evidence="8" id="KW-0460">Magnesium</keyword>
<dbReference type="InterPro" id="IPR000086">
    <property type="entry name" value="NUDIX_hydrolase_dom"/>
</dbReference>
<keyword evidence="4" id="KW-0235">DNA replication</keyword>
<comment type="catalytic activity">
    <reaction evidence="11">
        <text>8-oxo-GTP + H2O = 8-oxo-GMP + diphosphate + H(+)</text>
        <dbReference type="Rhea" id="RHEA:67616"/>
        <dbReference type="ChEBI" id="CHEBI:15377"/>
        <dbReference type="ChEBI" id="CHEBI:15378"/>
        <dbReference type="ChEBI" id="CHEBI:33019"/>
        <dbReference type="ChEBI" id="CHEBI:143553"/>
        <dbReference type="ChEBI" id="CHEBI:145694"/>
    </reaction>
</comment>
<proteinExistence type="inferred from homology"/>
<dbReference type="PANTHER" id="PTHR47707">
    <property type="entry name" value="8-OXO-DGTP DIPHOSPHATASE"/>
    <property type="match status" value="1"/>
</dbReference>
<organism evidence="19 20">
    <name type="scientific">Belliella filtrata</name>
    <dbReference type="NCBI Taxonomy" id="2923435"/>
    <lineage>
        <taxon>Bacteria</taxon>
        <taxon>Pseudomonadati</taxon>
        <taxon>Bacteroidota</taxon>
        <taxon>Cytophagia</taxon>
        <taxon>Cytophagales</taxon>
        <taxon>Cyclobacteriaceae</taxon>
        <taxon>Belliella</taxon>
    </lineage>
</organism>
<evidence type="ECO:0000313" key="20">
    <source>
        <dbReference type="Proteomes" id="UP001165489"/>
    </source>
</evidence>
<sequence>MFQSIKVTCAIIIHQGKILVAQRSESMSNPLKWEFPGGKLEAFESLEDCIKREILEELNLNIETLEILTANKHKIRENAEIELIPFICSYINGEIKLKEHRSAKWLRPAELNTLDWSEADIPILNQLINHNMIKDISS</sequence>
<evidence type="ECO:0000259" key="18">
    <source>
        <dbReference type="PROSITE" id="PS51462"/>
    </source>
</evidence>
<evidence type="ECO:0000256" key="16">
    <source>
        <dbReference type="ARBA" id="ARBA00042798"/>
    </source>
</evidence>
<dbReference type="Pfam" id="PF00293">
    <property type="entry name" value="NUDIX"/>
    <property type="match status" value="1"/>
</dbReference>
<dbReference type="Proteomes" id="UP001165489">
    <property type="component" value="Unassembled WGS sequence"/>
</dbReference>
<evidence type="ECO:0000256" key="14">
    <source>
        <dbReference type="ARBA" id="ARBA00041592"/>
    </source>
</evidence>
<accession>A0ABS9UVM4</accession>
<dbReference type="InterPro" id="IPR020084">
    <property type="entry name" value="NUDIX_hydrolase_CS"/>
</dbReference>
<dbReference type="EC" id="3.6.1.55" evidence="12"/>
<keyword evidence="3" id="KW-0515">Mutator protein</keyword>
<dbReference type="CDD" id="cd03425">
    <property type="entry name" value="NUDIX_MutT_NudA_like"/>
    <property type="match status" value="1"/>
</dbReference>
<evidence type="ECO:0000256" key="3">
    <source>
        <dbReference type="ARBA" id="ARBA00022457"/>
    </source>
</evidence>
<evidence type="ECO:0000256" key="8">
    <source>
        <dbReference type="ARBA" id="ARBA00022842"/>
    </source>
</evidence>
<dbReference type="PRINTS" id="PR00502">
    <property type="entry name" value="NUDIXFAMILY"/>
</dbReference>
<evidence type="ECO:0000256" key="17">
    <source>
        <dbReference type="RuleBase" id="RU003476"/>
    </source>
</evidence>
<comment type="catalytic activity">
    <reaction evidence="10">
        <text>8-oxo-dGTP + H2O = 8-oxo-dGMP + diphosphate + H(+)</text>
        <dbReference type="Rhea" id="RHEA:31575"/>
        <dbReference type="ChEBI" id="CHEBI:15377"/>
        <dbReference type="ChEBI" id="CHEBI:15378"/>
        <dbReference type="ChEBI" id="CHEBI:33019"/>
        <dbReference type="ChEBI" id="CHEBI:63224"/>
        <dbReference type="ChEBI" id="CHEBI:77896"/>
        <dbReference type="EC" id="3.6.1.55"/>
    </reaction>
</comment>
<dbReference type="InterPro" id="IPR015797">
    <property type="entry name" value="NUDIX_hydrolase-like_dom_sf"/>
</dbReference>